<name>A0A4Q8AER3_9MICC</name>
<dbReference type="Gene3D" id="1.20.1250.20">
    <property type="entry name" value="MFS general substrate transporter like domains"/>
    <property type="match status" value="1"/>
</dbReference>
<evidence type="ECO:0000256" key="1">
    <source>
        <dbReference type="ARBA" id="ARBA00004651"/>
    </source>
</evidence>
<dbReference type="CDD" id="cd17324">
    <property type="entry name" value="MFS_NepI_like"/>
    <property type="match status" value="1"/>
</dbReference>
<comment type="caution">
    <text evidence="8">The sequence shown here is derived from an EMBL/GenBank/DDBJ whole genome shotgun (WGS) entry which is preliminary data.</text>
</comment>
<keyword evidence="2" id="KW-1003">Cell membrane</keyword>
<evidence type="ECO:0000256" key="5">
    <source>
        <dbReference type="ARBA" id="ARBA00023136"/>
    </source>
</evidence>
<dbReference type="InterPro" id="IPR011701">
    <property type="entry name" value="MFS"/>
</dbReference>
<keyword evidence="9" id="KW-1185">Reference proteome</keyword>
<feature type="transmembrane region" description="Helical" evidence="6">
    <location>
        <begin position="145"/>
        <end position="163"/>
    </location>
</feature>
<keyword evidence="4 6" id="KW-1133">Transmembrane helix</keyword>
<protein>
    <submittedName>
        <fullName evidence="8">DHA1 family inner membrane transport protein</fullName>
    </submittedName>
</protein>
<proteinExistence type="predicted"/>
<dbReference type="InterPro" id="IPR036259">
    <property type="entry name" value="MFS_trans_sf"/>
</dbReference>
<feature type="transmembrane region" description="Helical" evidence="6">
    <location>
        <begin position="84"/>
        <end position="105"/>
    </location>
</feature>
<evidence type="ECO:0000313" key="8">
    <source>
        <dbReference type="EMBL" id="RZU62772.1"/>
    </source>
</evidence>
<dbReference type="GO" id="GO:0005886">
    <property type="term" value="C:plasma membrane"/>
    <property type="evidence" value="ECO:0007669"/>
    <property type="project" value="UniProtKB-SubCell"/>
</dbReference>
<feature type="transmembrane region" description="Helical" evidence="6">
    <location>
        <begin position="198"/>
        <end position="220"/>
    </location>
</feature>
<dbReference type="PROSITE" id="PS50850">
    <property type="entry name" value="MFS"/>
    <property type="match status" value="1"/>
</dbReference>
<dbReference type="Proteomes" id="UP000292685">
    <property type="component" value="Unassembled WGS sequence"/>
</dbReference>
<comment type="subcellular location">
    <subcellularLocation>
        <location evidence="1">Cell membrane</location>
        <topology evidence="1">Multi-pass membrane protein</topology>
    </subcellularLocation>
</comment>
<dbReference type="AlphaFoldDB" id="A0A4Q8AER3"/>
<dbReference type="EMBL" id="SHLA01000001">
    <property type="protein sequence ID" value="RZU62772.1"/>
    <property type="molecule type" value="Genomic_DNA"/>
</dbReference>
<feature type="transmembrane region" description="Helical" evidence="6">
    <location>
        <begin position="372"/>
        <end position="393"/>
    </location>
</feature>
<evidence type="ECO:0000256" key="6">
    <source>
        <dbReference type="SAM" id="Phobius"/>
    </source>
</evidence>
<feature type="transmembrane region" description="Helical" evidence="6">
    <location>
        <begin position="43"/>
        <end position="64"/>
    </location>
</feature>
<feature type="transmembrane region" description="Helical" evidence="6">
    <location>
        <begin position="241"/>
        <end position="264"/>
    </location>
</feature>
<keyword evidence="5 6" id="KW-0472">Membrane</keyword>
<sequence>MGDNGGDAVVVRPIVSPLPPEGLMTTTASTAPAVSTLLEGRKLLLAVLALAMGGFGIGTTEFTIMGLLQEGAADLGVRNQDMGLLISAYAIGVVVGAPVLTALGARVAKRTMVLWLMVFFTLANASSFIAPTYEVMVFTRFLSGLPHGAYFGLAAILAATLVPPTKRGRAIAWIMLGLAVANVIGVPLFTWLGQELGWRSMFLAVAVIGALTFVSIRTFVPFNPAHAEASIRRELTALKSGAVWLALFTGIVGFGGFFAVYAYISPILTDVTGLPIKVVPLVLGLYGLGMVVGNLVGGRLADWSVFGSLYVSMASLTIVMVIFGFVSPIPWLALIFVFVMGGVGSLLAPGLQSLLMDSAPKAQSLAASLNHSALNIANALGAALGAAVINAGLGYQAPAYVGAMLGFGGLVLALIAGLAHRRKLARAA</sequence>
<feature type="transmembrane region" description="Helical" evidence="6">
    <location>
        <begin position="399"/>
        <end position="419"/>
    </location>
</feature>
<feature type="domain" description="Major facilitator superfamily (MFS) profile" evidence="7">
    <location>
        <begin position="46"/>
        <end position="421"/>
    </location>
</feature>
<dbReference type="GO" id="GO:0022857">
    <property type="term" value="F:transmembrane transporter activity"/>
    <property type="evidence" value="ECO:0007669"/>
    <property type="project" value="InterPro"/>
</dbReference>
<accession>A0A4Q8AER3</accession>
<feature type="transmembrane region" description="Helical" evidence="6">
    <location>
        <begin position="170"/>
        <end position="192"/>
    </location>
</feature>
<gene>
    <name evidence="8" type="ORF">EV380_2375</name>
</gene>
<reference evidence="8 9" key="1">
    <citation type="submission" date="2019-02" db="EMBL/GenBank/DDBJ databases">
        <title>Sequencing the genomes of 1000 actinobacteria strains.</title>
        <authorList>
            <person name="Klenk H.-P."/>
        </authorList>
    </citation>
    <scope>NUCLEOTIDE SEQUENCE [LARGE SCALE GENOMIC DNA]</scope>
    <source>
        <strain evidence="8 9">DSM 17364</strain>
    </source>
</reference>
<dbReference type="PANTHER" id="PTHR43124:SF3">
    <property type="entry name" value="CHLORAMPHENICOL EFFLUX PUMP RV0191"/>
    <property type="match status" value="1"/>
</dbReference>
<feature type="transmembrane region" description="Helical" evidence="6">
    <location>
        <begin position="331"/>
        <end position="351"/>
    </location>
</feature>
<evidence type="ECO:0000259" key="7">
    <source>
        <dbReference type="PROSITE" id="PS50850"/>
    </source>
</evidence>
<dbReference type="Pfam" id="PF07690">
    <property type="entry name" value="MFS_1"/>
    <property type="match status" value="1"/>
</dbReference>
<organism evidence="8 9">
    <name type="scientific">Zhihengliuella halotolerans</name>
    <dbReference type="NCBI Taxonomy" id="370736"/>
    <lineage>
        <taxon>Bacteria</taxon>
        <taxon>Bacillati</taxon>
        <taxon>Actinomycetota</taxon>
        <taxon>Actinomycetes</taxon>
        <taxon>Micrococcales</taxon>
        <taxon>Micrococcaceae</taxon>
        <taxon>Zhihengliuella</taxon>
    </lineage>
</organism>
<feature type="transmembrane region" description="Helical" evidence="6">
    <location>
        <begin position="112"/>
        <end position="133"/>
    </location>
</feature>
<dbReference type="InterPro" id="IPR020846">
    <property type="entry name" value="MFS_dom"/>
</dbReference>
<feature type="transmembrane region" description="Helical" evidence="6">
    <location>
        <begin position="276"/>
        <end position="296"/>
    </location>
</feature>
<dbReference type="InterPro" id="IPR050189">
    <property type="entry name" value="MFS_Efflux_Transporters"/>
</dbReference>
<evidence type="ECO:0000313" key="9">
    <source>
        <dbReference type="Proteomes" id="UP000292685"/>
    </source>
</evidence>
<evidence type="ECO:0000256" key="2">
    <source>
        <dbReference type="ARBA" id="ARBA00022475"/>
    </source>
</evidence>
<dbReference type="PANTHER" id="PTHR43124">
    <property type="entry name" value="PURINE EFFLUX PUMP PBUE"/>
    <property type="match status" value="1"/>
</dbReference>
<dbReference type="SUPFAM" id="SSF103473">
    <property type="entry name" value="MFS general substrate transporter"/>
    <property type="match status" value="1"/>
</dbReference>
<keyword evidence="3 6" id="KW-0812">Transmembrane</keyword>
<evidence type="ECO:0000256" key="4">
    <source>
        <dbReference type="ARBA" id="ARBA00022989"/>
    </source>
</evidence>
<evidence type="ECO:0000256" key="3">
    <source>
        <dbReference type="ARBA" id="ARBA00022692"/>
    </source>
</evidence>
<feature type="transmembrane region" description="Helical" evidence="6">
    <location>
        <begin position="303"/>
        <end position="325"/>
    </location>
</feature>